<protein>
    <submittedName>
        <fullName evidence="1">TIGR04282 family arsenosugar biosynthesis glycosyltransferase</fullName>
    </submittedName>
</protein>
<dbReference type="InterPro" id="IPR018641">
    <property type="entry name" value="Trfase_1_rSAM/seldom-assoc"/>
</dbReference>
<dbReference type="Proteomes" id="UP000614469">
    <property type="component" value="Unassembled WGS sequence"/>
</dbReference>
<dbReference type="NCBIfam" id="TIGR04282">
    <property type="entry name" value="glyco_like_cofC"/>
    <property type="match status" value="1"/>
</dbReference>
<organism evidence="1 2">
    <name type="scientific">Candidatus Desulfolinea nitratireducens</name>
    <dbReference type="NCBI Taxonomy" id="2841698"/>
    <lineage>
        <taxon>Bacteria</taxon>
        <taxon>Bacillati</taxon>
        <taxon>Chloroflexota</taxon>
        <taxon>Anaerolineae</taxon>
        <taxon>Anaerolineales</taxon>
        <taxon>Anaerolineales incertae sedis</taxon>
        <taxon>Candidatus Desulfolinea</taxon>
    </lineage>
</organism>
<evidence type="ECO:0000313" key="2">
    <source>
        <dbReference type="Proteomes" id="UP000614469"/>
    </source>
</evidence>
<dbReference type="EMBL" id="JACNJN010000057">
    <property type="protein sequence ID" value="MBC8334276.1"/>
    <property type="molecule type" value="Genomic_DNA"/>
</dbReference>
<dbReference type="InterPro" id="IPR029044">
    <property type="entry name" value="Nucleotide-diphossugar_trans"/>
</dbReference>
<dbReference type="Pfam" id="PF09837">
    <property type="entry name" value="DUF2064"/>
    <property type="match status" value="1"/>
</dbReference>
<name>A0A8J6NK02_9CHLR</name>
<dbReference type="PANTHER" id="PTHR36529:SF1">
    <property type="entry name" value="GLYCOSYLTRANSFERASE"/>
    <property type="match status" value="1"/>
</dbReference>
<accession>A0A8J6NK02</accession>
<evidence type="ECO:0000313" key="1">
    <source>
        <dbReference type="EMBL" id="MBC8334276.1"/>
    </source>
</evidence>
<proteinExistence type="predicted"/>
<reference evidence="1 2" key="1">
    <citation type="submission" date="2020-08" db="EMBL/GenBank/DDBJ databases">
        <title>Bridging the membrane lipid divide: bacteria of the FCB group superphylum have the potential to synthesize archaeal ether lipids.</title>
        <authorList>
            <person name="Villanueva L."/>
            <person name="Von Meijenfeldt F.A.B."/>
            <person name="Westbye A.B."/>
            <person name="Yadav S."/>
            <person name="Hopmans E.C."/>
            <person name="Dutilh B.E."/>
            <person name="Sinninghe Damste J.S."/>
        </authorList>
    </citation>
    <scope>NUCLEOTIDE SEQUENCE [LARGE SCALE GENOMIC DNA]</scope>
    <source>
        <strain evidence="1">NIOZ-UU36</strain>
    </source>
</reference>
<dbReference type="AlphaFoldDB" id="A0A8J6NK02"/>
<gene>
    <name evidence="1" type="ORF">H8E29_03335</name>
</gene>
<dbReference type="SUPFAM" id="SSF53448">
    <property type="entry name" value="Nucleotide-diphospho-sugar transferases"/>
    <property type="match status" value="1"/>
</dbReference>
<dbReference type="Gene3D" id="3.90.550.10">
    <property type="entry name" value="Spore Coat Polysaccharide Biosynthesis Protein SpsA, Chain A"/>
    <property type="match status" value="1"/>
</dbReference>
<dbReference type="PANTHER" id="PTHR36529">
    <property type="entry name" value="SLL1095 PROTEIN"/>
    <property type="match status" value="1"/>
</dbReference>
<comment type="caution">
    <text evidence="1">The sequence shown here is derived from an EMBL/GenBank/DDBJ whole genome shotgun (WGS) entry which is preliminary data.</text>
</comment>
<sequence>MKSTALIIMAKEPKVGSTKTRLCPPLEPVEAANLYEALLLDTINLAAEIEGADLAIAVTPPEAIDYFKEIALPETILIPVACGDIGECLSRVLRDLLNKGYQRVLALNSDGPSLPPNRIRSAIKHLDHHDLVLGPAEDGGYYLIGFKKIHADLFKDINWSTDQVLEQTLKKADQMGLSLQLLPPWYDVDTAADIERLKDELKTLPIQKLKHTRVLFNQWLG</sequence>